<evidence type="ECO:0000313" key="6">
    <source>
        <dbReference type="Proteomes" id="UP001596978"/>
    </source>
</evidence>
<dbReference type="Gene3D" id="2.60.120.260">
    <property type="entry name" value="Galactose-binding domain-like"/>
    <property type="match status" value="1"/>
</dbReference>
<dbReference type="SUPFAM" id="SSF49785">
    <property type="entry name" value="Galactose-binding domain-like"/>
    <property type="match status" value="1"/>
</dbReference>
<reference evidence="6" key="1">
    <citation type="journal article" date="2019" name="Int. J. Syst. Evol. Microbiol.">
        <title>The Global Catalogue of Microorganisms (GCM) 10K type strain sequencing project: providing services to taxonomists for standard genome sequencing and annotation.</title>
        <authorList>
            <consortium name="The Broad Institute Genomics Platform"/>
            <consortium name="The Broad Institute Genome Sequencing Center for Infectious Disease"/>
            <person name="Wu L."/>
            <person name="Ma J."/>
        </authorList>
    </citation>
    <scope>NUCLEOTIDE SEQUENCE [LARGE SCALE GENOMIC DNA]</scope>
    <source>
        <strain evidence="6">CCUG 62952</strain>
    </source>
</reference>
<evidence type="ECO:0000313" key="5">
    <source>
        <dbReference type="EMBL" id="MFD0860591.1"/>
    </source>
</evidence>
<keyword evidence="1 2" id="KW-0732">Signal</keyword>
<feature type="domain" description="Secretion system C-terminal sorting" evidence="4">
    <location>
        <begin position="605"/>
        <end position="681"/>
    </location>
</feature>
<sequence length="683" mass="75986">MKKKCFFKGIMAVMFVICTNNVFGQISTNDLLQDTYELYDLQRQYNGVYLDSKIINGTDYHPCSVANTGVGLISLCVADRAGYITYARDLARQTLRTMLGYTPDFDPDRNGSGFYRHFIDVDTGNQAWNSEYSSIDTALLAIGALFAKKYFNDNEISAYADELFLSVDWEAAIANPSTGAIWRELDSGGNGLSGTSTLPFNEYIIVAYLAMKSEGGSGGAGTAAWNVWQQLGNFANSNYWGYELLTDDASGNAFLSDFTIQFPYYLISWAHNSPSYVNYMGNMASADKLYYQNISGNYPGLNGYEWGLGAGNSPGTFNGITYTLYGYNADRINEHAAHVVSPHIVAGYIPIRPSAKTDLQQMLSSNKGIYNLNTGQQLLWRYSLDEPTWNSDQIQGIDYSTMLYGLAADQFGISFFSNNNDYDFPVESLNSSGSCTGSAYQVNGTVLGSEGSWDGVSTRDKAFDNRNRTYFYGPSANDQWVGLDLGSYQNISCILFRPRRYHGRRMRGGQFQISHNANFDNPRTIYTVPTNANLGFRNYYLSSGGSSEIYARYIRYLSPNNGYGNIAEMKVYARSNASNRALQDDITLEQPIAENTDTSFDFIVSPNPTSRHLQLDFYVKKQGEVEFDLLSSEGRPIRSFSKRYGSDGAASETLDVSNLSQGIYFIALRSAGMNSVKKFVVQK</sequence>
<evidence type="ECO:0000259" key="3">
    <source>
        <dbReference type="Pfam" id="PF00754"/>
    </source>
</evidence>
<dbReference type="Gene3D" id="1.50.10.140">
    <property type="match status" value="1"/>
</dbReference>
<dbReference type="InterPro" id="IPR000421">
    <property type="entry name" value="FA58C"/>
</dbReference>
<accession>A0ABW3CSD4</accession>
<feature type="signal peptide" evidence="2">
    <location>
        <begin position="1"/>
        <end position="24"/>
    </location>
</feature>
<protein>
    <submittedName>
        <fullName evidence="5">T9SS type A sorting domain-containing protein</fullName>
    </submittedName>
</protein>
<evidence type="ECO:0000256" key="2">
    <source>
        <dbReference type="SAM" id="SignalP"/>
    </source>
</evidence>
<gene>
    <name evidence="5" type="ORF">ACFQ1M_00100</name>
</gene>
<evidence type="ECO:0000256" key="1">
    <source>
        <dbReference type="ARBA" id="ARBA00022729"/>
    </source>
</evidence>
<proteinExistence type="predicted"/>
<organism evidence="5 6">
    <name type="scientific">Sungkyunkwania multivorans</name>
    <dbReference type="NCBI Taxonomy" id="1173618"/>
    <lineage>
        <taxon>Bacteria</taxon>
        <taxon>Pseudomonadati</taxon>
        <taxon>Bacteroidota</taxon>
        <taxon>Flavobacteriia</taxon>
        <taxon>Flavobacteriales</taxon>
        <taxon>Flavobacteriaceae</taxon>
        <taxon>Sungkyunkwania</taxon>
    </lineage>
</organism>
<dbReference type="InterPro" id="IPR026444">
    <property type="entry name" value="Secre_tail"/>
</dbReference>
<dbReference type="InterPro" id="IPR008979">
    <property type="entry name" value="Galactose-bd-like_sf"/>
</dbReference>
<name>A0ABW3CSD4_9FLAO</name>
<dbReference type="NCBIfam" id="TIGR04183">
    <property type="entry name" value="Por_Secre_tail"/>
    <property type="match status" value="1"/>
</dbReference>
<comment type="caution">
    <text evidence="5">The sequence shown here is derived from an EMBL/GenBank/DDBJ whole genome shotgun (WGS) entry which is preliminary data.</text>
</comment>
<feature type="chain" id="PRO_5046675602" evidence="2">
    <location>
        <begin position="25"/>
        <end position="683"/>
    </location>
</feature>
<evidence type="ECO:0000259" key="4">
    <source>
        <dbReference type="Pfam" id="PF18962"/>
    </source>
</evidence>
<dbReference type="Pfam" id="PF18962">
    <property type="entry name" value="Por_Secre_tail"/>
    <property type="match status" value="1"/>
</dbReference>
<dbReference type="Pfam" id="PF00754">
    <property type="entry name" value="F5_F8_type_C"/>
    <property type="match status" value="1"/>
</dbReference>
<dbReference type="RefSeq" id="WP_386402106.1">
    <property type="nucleotide sequence ID" value="NZ_JBHTJH010000001.1"/>
</dbReference>
<keyword evidence="6" id="KW-1185">Reference proteome</keyword>
<dbReference type="EMBL" id="JBHTJH010000001">
    <property type="protein sequence ID" value="MFD0860591.1"/>
    <property type="molecule type" value="Genomic_DNA"/>
</dbReference>
<feature type="domain" description="F5/8 type C" evidence="3">
    <location>
        <begin position="451"/>
        <end position="568"/>
    </location>
</feature>
<dbReference type="Proteomes" id="UP001596978">
    <property type="component" value="Unassembled WGS sequence"/>
</dbReference>